<name>A0ABT1I9I0_9PSEU</name>
<organism evidence="2 3">
    <name type="scientific">Actinokineospora diospyrosa</name>
    <dbReference type="NCBI Taxonomy" id="103728"/>
    <lineage>
        <taxon>Bacteria</taxon>
        <taxon>Bacillati</taxon>
        <taxon>Actinomycetota</taxon>
        <taxon>Actinomycetes</taxon>
        <taxon>Pseudonocardiales</taxon>
        <taxon>Pseudonocardiaceae</taxon>
        <taxon>Actinokineospora</taxon>
    </lineage>
</organism>
<evidence type="ECO:0000313" key="3">
    <source>
        <dbReference type="Proteomes" id="UP001205185"/>
    </source>
</evidence>
<protein>
    <submittedName>
        <fullName evidence="2">Uncharacterized protein</fullName>
    </submittedName>
</protein>
<evidence type="ECO:0000313" key="2">
    <source>
        <dbReference type="EMBL" id="MCP2269294.1"/>
    </source>
</evidence>
<keyword evidence="3" id="KW-1185">Reference proteome</keyword>
<dbReference type="RefSeq" id="WP_253886299.1">
    <property type="nucleotide sequence ID" value="NZ_BAAAVB010000004.1"/>
</dbReference>
<reference evidence="2 3" key="1">
    <citation type="submission" date="2022-06" db="EMBL/GenBank/DDBJ databases">
        <title>Genomic Encyclopedia of Archaeal and Bacterial Type Strains, Phase II (KMG-II): from individual species to whole genera.</title>
        <authorList>
            <person name="Goeker M."/>
        </authorList>
    </citation>
    <scope>NUCLEOTIDE SEQUENCE [LARGE SCALE GENOMIC DNA]</scope>
    <source>
        <strain evidence="2 3">DSM 44255</strain>
    </source>
</reference>
<sequence length="99" mass="10878">MSTPQIAPASPTKQVGAPENPPPWPGAIPSLIEEIDQLVTFAGMVRASLDDGTLGLGIEIDEFDTASNRIVEACRWLQYHRADVTVSRRRTWCGTSWRA</sequence>
<dbReference type="EMBL" id="JAMTCO010000004">
    <property type="protein sequence ID" value="MCP2269294.1"/>
    <property type="molecule type" value="Genomic_DNA"/>
</dbReference>
<evidence type="ECO:0000256" key="1">
    <source>
        <dbReference type="SAM" id="MobiDB-lite"/>
    </source>
</evidence>
<accession>A0ABT1I9I0</accession>
<proteinExistence type="predicted"/>
<feature type="region of interest" description="Disordered" evidence="1">
    <location>
        <begin position="1"/>
        <end position="27"/>
    </location>
</feature>
<gene>
    <name evidence="2" type="ORF">LV75_001782</name>
</gene>
<dbReference type="Proteomes" id="UP001205185">
    <property type="component" value="Unassembled WGS sequence"/>
</dbReference>
<comment type="caution">
    <text evidence="2">The sequence shown here is derived from an EMBL/GenBank/DDBJ whole genome shotgun (WGS) entry which is preliminary data.</text>
</comment>